<feature type="compositionally biased region" description="Basic residues" evidence="1">
    <location>
        <begin position="254"/>
        <end position="264"/>
    </location>
</feature>
<keyword evidence="2" id="KW-0472">Membrane</keyword>
<feature type="region of interest" description="Disordered" evidence="1">
    <location>
        <begin position="251"/>
        <end position="273"/>
    </location>
</feature>
<dbReference type="Proteomes" id="UP000321393">
    <property type="component" value="Unassembled WGS sequence"/>
</dbReference>
<comment type="caution">
    <text evidence="3">The sequence shown here is derived from an EMBL/GenBank/DDBJ whole genome shotgun (WGS) entry which is preliminary data.</text>
</comment>
<keyword evidence="2" id="KW-0812">Transmembrane</keyword>
<protein>
    <submittedName>
        <fullName evidence="3">Gag protease polyprotein</fullName>
    </submittedName>
</protein>
<sequence>MQPATVVGARRRLSGIVVSMVLMYAVTPRIFERAPPPPRHLLLLLRSSTDQSRRLASIFLSVRASSPAFRPHTAISPSISLRSLSPSQSSPPSQHRVAVAATALPFRISSRAHGASHRRAPLHRSSAALKQSRSSNASKPRIIPAIERGRSVARGCPGSVIASGSLCTIVCNELFTDRHRCPDVLCTVRVQRGADRRGARRMREGHMDASGFLYASADSLSFRFCRLTYDVSLCLVSLWLKRSLPLVREMPPRRGARRGGRGGRGRGVGRVQPEVQPVAQATDQVAPVTHADLAAMEQRFRDLIMQMQEQQ</sequence>
<feature type="transmembrane region" description="Helical" evidence="2">
    <location>
        <begin position="12"/>
        <end position="31"/>
    </location>
</feature>
<dbReference type="GO" id="GO:0006508">
    <property type="term" value="P:proteolysis"/>
    <property type="evidence" value="ECO:0007669"/>
    <property type="project" value="UniProtKB-KW"/>
</dbReference>
<organism evidence="3 4">
    <name type="scientific">Cucumis melo var. makuwa</name>
    <name type="common">Oriental melon</name>
    <dbReference type="NCBI Taxonomy" id="1194695"/>
    <lineage>
        <taxon>Eukaryota</taxon>
        <taxon>Viridiplantae</taxon>
        <taxon>Streptophyta</taxon>
        <taxon>Embryophyta</taxon>
        <taxon>Tracheophyta</taxon>
        <taxon>Spermatophyta</taxon>
        <taxon>Magnoliopsida</taxon>
        <taxon>eudicotyledons</taxon>
        <taxon>Gunneridae</taxon>
        <taxon>Pentapetalae</taxon>
        <taxon>rosids</taxon>
        <taxon>fabids</taxon>
        <taxon>Cucurbitales</taxon>
        <taxon>Cucurbitaceae</taxon>
        <taxon>Benincaseae</taxon>
        <taxon>Cucumis</taxon>
    </lineage>
</organism>
<evidence type="ECO:0000313" key="4">
    <source>
        <dbReference type="Proteomes" id="UP000321393"/>
    </source>
</evidence>
<keyword evidence="2" id="KW-1133">Transmembrane helix</keyword>
<accession>A0A5A7VL10</accession>
<dbReference type="GO" id="GO:0008233">
    <property type="term" value="F:peptidase activity"/>
    <property type="evidence" value="ECO:0007669"/>
    <property type="project" value="UniProtKB-KW"/>
</dbReference>
<keyword evidence="3" id="KW-0645">Protease</keyword>
<reference evidence="3 4" key="1">
    <citation type="submission" date="2019-08" db="EMBL/GenBank/DDBJ databases">
        <title>Draft genome sequences of two oriental melons (Cucumis melo L. var makuwa).</title>
        <authorList>
            <person name="Kwon S.-Y."/>
        </authorList>
    </citation>
    <scope>NUCLEOTIDE SEQUENCE [LARGE SCALE GENOMIC DNA]</scope>
    <source>
        <strain evidence="4">cv. SW 3</strain>
        <tissue evidence="3">Leaf</tissue>
    </source>
</reference>
<evidence type="ECO:0000256" key="2">
    <source>
        <dbReference type="SAM" id="Phobius"/>
    </source>
</evidence>
<evidence type="ECO:0000313" key="3">
    <source>
        <dbReference type="EMBL" id="KAA0067900.1"/>
    </source>
</evidence>
<feature type="region of interest" description="Disordered" evidence="1">
    <location>
        <begin position="112"/>
        <end position="138"/>
    </location>
</feature>
<evidence type="ECO:0000256" key="1">
    <source>
        <dbReference type="SAM" id="MobiDB-lite"/>
    </source>
</evidence>
<dbReference type="AlphaFoldDB" id="A0A5A7VL10"/>
<dbReference type="OrthoDB" id="1828584at2759"/>
<gene>
    <name evidence="3" type="ORF">E6C27_scaffold138G00610</name>
</gene>
<keyword evidence="3" id="KW-0378">Hydrolase</keyword>
<name>A0A5A7VL10_CUCMM</name>
<proteinExistence type="predicted"/>
<dbReference type="EMBL" id="SSTE01000165">
    <property type="protein sequence ID" value="KAA0067900.1"/>
    <property type="molecule type" value="Genomic_DNA"/>
</dbReference>
<feature type="compositionally biased region" description="Polar residues" evidence="1">
    <location>
        <begin position="128"/>
        <end position="138"/>
    </location>
</feature>